<dbReference type="PANTHER" id="PTHR10067">
    <property type="entry name" value="PHOSPHATIDYLSERINE DECARBOXYLASE"/>
    <property type="match status" value="1"/>
</dbReference>
<evidence type="ECO:0000256" key="6">
    <source>
        <dbReference type="ARBA" id="ARBA00023098"/>
    </source>
</evidence>
<sequence length="302" mass="33568">MTMTLRRTLLRIAAQEDLNFLLTNRIPRRLATRLMGRFSRIEQPLVRDLSIATWRLFCDVDLSDARKERFRSLHDAFIRELRDGARIVDADPEVLASPCDAIVGAHGPVEGETIHQIKGMPYRLADLLADPEEAERCRGGVFVTLRLTAGMYHRFHAPADGRIEGIRYIEGDTWNVNPIALKRVEALFCRNERAVLRFRLGGTGEVLRLVPVAAILVAGLRLAFMGEDFDLREGGARTIACDAAVTRGQELGWFEHGSTIVVFAPPGYRFADGVAEGRPIRMGEALLRRDGVGAVPKPPSSS</sequence>
<evidence type="ECO:0000256" key="8">
    <source>
        <dbReference type="ARBA" id="ARBA00023209"/>
    </source>
</evidence>
<organism evidence="13 14">
    <name type="scientific">Enterovirga rhinocerotis</name>
    <dbReference type="NCBI Taxonomy" id="1339210"/>
    <lineage>
        <taxon>Bacteria</taxon>
        <taxon>Pseudomonadati</taxon>
        <taxon>Pseudomonadota</taxon>
        <taxon>Alphaproteobacteria</taxon>
        <taxon>Hyphomicrobiales</taxon>
        <taxon>Methylobacteriaceae</taxon>
        <taxon>Enterovirga</taxon>
    </lineage>
</organism>
<dbReference type="UniPathway" id="UPA00558"/>
<comment type="caution">
    <text evidence="13">The sequence shown here is derived from an EMBL/GenBank/DDBJ whole genome shotgun (WGS) entry which is preliminary data.</text>
</comment>
<comment type="pathway">
    <text evidence="2">Lipid metabolism.</text>
</comment>
<keyword evidence="6" id="KW-0443">Lipid metabolism</keyword>
<comment type="cofactor">
    <cofactor evidence="1">
        <name>pyruvate</name>
        <dbReference type="ChEBI" id="CHEBI:15361"/>
    </cofactor>
</comment>
<dbReference type="Proteomes" id="UP000295122">
    <property type="component" value="Unassembled WGS sequence"/>
</dbReference>
<evidence type="ECO:0000256" key="4">
    <source>
        <dbReference type="ARBA" id="ARBA00022516"/>
    </source>
</evidence>
<keyword evidence="10" id="KW-1208">Phospholipid metabolism</keyword>
<dbReference type="PANTHER" id="PTHR10067:SF6">
    <property type="entry name" value="PHOSPHATIDYLSERINE DECARBOXYLASE PROENZYME, MITOCHONDRIAL"/>
    <property type="match status" value="1"/>
</dbReference>
<evidence type="ECO:0000256" key="10">
    <source>
        <dbReference type="ARBA" id="ARBA00023264"/>
    </source>
</evidence>
<evidence type="ECO:0000256" key="9">
    <source>
        <dbReference type="ARBA" id="ARBA00023239"/>
    </source>
</evidence>
<keyword evidence="5" id="KW-0210">Decarboxylase</keyword>
<keyword evidence="7" id="KW-0865">Zymogen</keyword>
<accession>A0A4R7C6B8</accession>
<comment type="pathway">
    <text evidence="12">Phospholipid metabolism; phosphatidylethanolamine biosynthesis.</text>
</comment>
<keyword evidence="9" id="KW-0456">Lyase</keyword>
<dbReference type="InterPro" id="IPR003817">
    <property type="entry name" value="PS_Dcarbxylase"/>
</dbReference>
<dbReference type="GO" id="GO:0004609">
    <property type="term" value="F:phosphatidylserine decarboxylase activity"/>
    <property type="evidence" value="ECO:0007669"/>
    <property type="project" value="UniProtKB-EC"/>
</dbReference>
<dbReference type="InterPro" id="IPR033177">
    <property type="entry name" value="PSD-B"/>
</dbReference>
<keyword evidence="4" id="KW-0444">Lipid biosynthesis</keyword>
<evidence type="ECO:0000313" key="13">
    <source>
        <dbReference type="EMBL" id="TDR93482.1"/>
    </source>
</evidence>
<evidence type="ECO:0000256" key="7">
    <source>
        <dbReference type="ARBA" id="ARBA00023145"/>
    </source>
</evidence>
<evidence type="ECO:0000256" key="3">
    <source>
        <dbReference type="ARBA" id="ARBA00012243"/>
    </source>
</evidence>
<evidence type="ECO:0000256" key="11">
    <source>
        <dbReference type="ARBA" id="ARBA00023317"/>
    </source>
</evidence>
<dbReference type="EMBL" id="SNZR01000011">
    <property type="protein sequence ID" value="TDR93482.1"/>
    <property type="molecule type" value="Genomic_DNA"/>
</dbReference>
<gene>
    <name evidence="13" type="ORF">EV668_0744</name>
</gene>
<dbReference type="GO" id="GO:0006646">
    <property type="term" value="P:phosphatidylethanolamine biosynthetic process"/>
    <property type="evidence" value="ECO:0007669"/>
    <property type="project" value="UniProtKB-UniPathway"/>
</dbReference>
<evidence type="ECO:0000256" key="12">
    <source>
        <dbReference type="ARBA" id="ARBA00024326"/>
    </source>
</evidence>
<dbReference type="AlphaFoldDB" id="A0A4R7C6B8"/>
<evidence type="ECO:0000313" key="14">
    <source>
        <dbReference type="Proteomes" id="UP000295122"/>
    </source>
</evidence>
<evidence type="ECO:0000256" key="2">
    <source>
        <dbReference type="ARBA" id="ARBA00005189"/>
    </source>
</evidence>
<reference evidence="13 14" key="1">
    <citation type="submission" date="2019-03" db="EMBL/GenBank/DDBJ databases">
        <title>Genomic Encyclopedia of Type Strains, Phase IV (KMG-IV): sequencing the most valuable type-strain genomes for metagenomic binning, comparative biology and taxonomic classification.</title>
        <authorList>
            <person name="Goeker M."/>
        </authorList>
    </citation>
    <scope>NUCLEOTIDE SEQUENCE [LARGE SCALE GENOMIC DNA]</scope>
    <source>
        <strain evidence="13 14">DSM 25903</strain>
    </source>
</reference>
<evidence type="ECO:0000256" key="1">
    <source>
        <dbReference type="ARBA" id="ARBA00001928"/>
    </source>
</evidence>
<keyword evidence="8" id="KW-0594">Phospholipid biosynthesis</keyword>
<protein>
    <recommendedName>
        <fullName evidence="3">phosphatidylserine decarboxylase</fullName>
        <ecNumber evidence="3">4.1.1.65</ecNumber>
    </recommendedName>
</protein>
<name>A0A4R7C6B8_9HYPH</name>
<proteinExistence type="predicted"/>
<keyword evidence="14" id="KW-1185">Reference proteome</keyword>
<evidence type="ECO:0000256" key="5">
    <source>
        <dbReference type="ARBA" id="ARBA00022793"/>
    </source>
</evidence>
<dbReference type="NCBIfam" id="TIGR00163">
    <property type="entry name" value="PS_decarb"/>
    <property type="match status" value="1"/>
</dbReference>
<dbReference type="Pfam" id="PF02666">
    <property type="entry name" value="PS_Dcarbxylase"/>
    <property type="match status" value="1"/>
</dbReference>
<keyword evidence="11" id="KW-0670">Pyruvate</keyword>
<dbReference type="EC" id="4.1.1.65" evidence="3"/>